<dbReference type="Proteomes" id="UP000626148">
    <property type="component" value="Unassembled WGS sequence"/>
</dbReference>
<dbReference type="GO" id="GO:0016758">
    <property type="term" value="F:hexosyltransferase activity"/>
    <property type="evidence" value="ECO:0007669"/>
    <property type="project" value="InterPro"/>
</dbReference>
<dbReference type="SUPFAM" id="SSF53756">
    <property type="entry name" value="UDP-Glycosyltransferase/glycogen phosphorylase"/>
    <property type="match status" value="1"/>
</dbReference>
<evidence type="ECO:0000313" key="2">
    <source>
        <dbReference type="EMBL" id="GGX60297.1"/>
    </source>
</evidence>
<dbReference type="Gene3D" id="3.40.50.2000">
    <property type="entry name" value="Glycogen Phosphorylase B"/>
    <property type="match status" value="1"/>
</dbReference>
<dbReference type="InterPro" id="IPR007235">
    <property type="entry name" value="Glyco_trans_28_C"/>
</dbReference>
<gene>
    <name evidence="2" type="ORF">GCM10007392_30400</name>
</gene>
<sequence length="132" mass="14051">MGSLAPWLSEVREQVADLAVHSEVIVDTPDMAHIMAKSTIAIGAAGSTAWERCCLGLPSLIAVLANNQELVSKQLTEAGAAEKLDLEDTESMAVQISGMLHDEPKRLQMGKRAANLVDGLGVSRIIESMRGL</sequence>
<feature type="domain" description="Glycosyl transferase family 28 C-terminal" evidence="1">
    <location>
        <begin position="15"/>
        <end position="113"/>
    </location>
</feature>
<evidence type="ECO:0000259" key="1">
    <source>
        <dbReference type="Pfam" id="PF04101"/>
    </source>
</evidence>
<reference evidence="2" key="2">
    <citation type="submission" date="2020-09" db="EMBL/GenBank/DDBJ databases">
        <authorList>
            <person name="Sun Q."/>
            <person name="Kim S."/>
        </authorList>
    </citation>
    <scope>NUCLEOTIDE SEQUENCE</scope>
    <source>
        <strain evidence="2">KCTC 22169</strain>
    </source>
</reference>
<dbReference type="EMBL" id="BMXR01000007">
    <property type="protein sequence ID" value="GGX60297.1"/>
    <property type="molecule type" value="Genomic_DNA"/>
</dbReference>
<accession>A0A918NBG7</accession>
<reference evidence="2" key="1">
    <citation type="journal article" date="2014" name="Int. J. Syst. Evol. Microbiol.">
        <title>Complete genome sequence of Corynebacterium casei LMG S-19264T (=DSM 44701T), isolated from a smear-ripened cheese.</title>
        <authorList>
            <consortium name="US DOE Joint Genome Institute (JGI-PGF)"/>
            <person name="Walter F."/>
            <person name="Albersmeier A."/>
            <person name="Kalinowski J."/>
            <person name="Ruckert C."/>
        </authorList>
    </citation>
    <scope>NUCLEOTIDE SEQUENCE</scope>
    <source>
        <strain evidence="2">KCTC 22169</strain>
    </source>
</reference>
<organism evidence="2 3">
    <name type="scientific">Saccharospirillum salsuginis</name>
    <dbReference type="NCBI Taxonomy" id="418750"/>
    <lineage>
        <taxon>Bacteria</taxon>
        <taxon>Pseudomonadati</taxon>
        <taxon>Pseudomonadota</taxon>
        <taxon>Gammaproteobacteria</taxon>
        <taxon>Oceanospirillales</taxon>
        <taxon>Saccharospirillaceae</taxon>
        <taxon>Saccharospirillum</taxon>
    </lineage>
</organism>
<dbReference type="AlphaFoldDB" id="A0A918NBG7"/>
<proteinExistence type="predicted"/>
<evidence type="ECO:0000313" key="3">
    <source>
        <dbReference type="Proteomes" id="UP000626148"/>
    </source>
</evidence>
<protein>
    <recommendedName>
        <fullName evidence="1">Glycosyl transferase family 28 C-terminal domain-containing protein</fullName>
    </recommendedName>
</protein>
<keyword evidence="3" id="KW-1185">Reference proteome</keyword>
<dbReference type="Pfam" id="PF04101">
    <property type="entry name" value="Glyco_tran_28_C"/>
    <property type="match status" value="1"/>
</dbReference>
<name>A0A918NBG7_9GAMM</name>
<comment type="caution">
    <text evidence="2">The sequence shown here is derived from an EMBL/GenBank/DDBJ whole genome shotgun (WGS) entry which is preliminary data.</text>
</comment>